<name>A0A250VCQ1_STROL</name>
<feature type="region of interest" description="Disordered" evidence="1">
    <location>
        <begin position="33"/>
        <end position="54"/>
    </location>
</feature>
<evidence type="ECO:0000313" key="3">
    <source>
        <dbReference type="Proteomes" id="UP000217446"/>
    </source>
</evidence>
<gene>
    <name evidence="2" type="ORF">SO3561_03371</name>
</gene>
<sequence>MSHRYPADVIAHCVWLSFRFPLGYREVEERNGGVIPARSPRPRRPGSSRCSARKSSWTWPPAEIYAVLLDRGVCLCSESTMYRIPRRHGEVRERRRQAARPPRKKPALVARYGQLTIHSGMAMHTPFRGPRRMASRLRGRGEEIASLQFLDRYDHAQLLLDEVRSDCGDISRSIPPALHRAQRS</sequence>
<evidence type="ECO:0000313" key="2">
    <source>
        <dbReference type="EMBL" id="GAX51864.1"/>
    </source>
</evidence>
<protein>
    <submittedName>
        <fullName evidence="2">Transposase</fullName>
    </submittedName>
</protein>
<dbReference type="EMBL" id="BDQI01000006">
    <property type="protein sequence ID" value="GAX51864.1"/>
    <property type="molecule type" value="Genomic_DNA"/>
</dbReference>
<organism evidence="2 3">
    <name type="scientific">Streptomyces olivochromogenes</name>
    <dbReference type="NCBI Taxonomy" id="1963"/>
    <lineage>
        <taxon>Bacteria</taxon>
        <taxon>Bacillati</taxon>
        <taxon>Actinomycetota</taxon>
        <taxon>Actinomycetes</taxon>
        <taxon>Kitasatosporales</taxon>
        <taxon>Streptomycetaceae</taxon>
        <taxon>Streptomyces</taxon>
    </lineage>
</organism>
<evidence type="ECO:0000256" key="1">
    <source>
        <dbReference type="SAM" id="MobiDB-lite"/>
    </source>
</evidence>
<comment type="caution">
    <text evidence="2">The sequence shown here is derived from an EMBL/GenBank/DDBJ whole genome shotgun (WGS) entry which is preliminary data.</text>
</comment>
<dbReference type="AlphaFoldDB" id="A0A250VCQ1"/>
<proteinExistence type="predicted"/>
<dbReference type="STRING" id="1963.AQJ27_25660"/>
<keyword evidence="3" id="KW-1185">Reference proteome</keyword>
<reference evidence="3" key="1">
    <citation type="submission" date="2017-05" db="EMBL/GenBank/DDBJ databases">
        <title>Streptomyces olivochromogenes NBRC 3561 whole genome shotgun sequence.</title>
        <authorList>
            <person name="Dohra H."/>
            <person name="Kodani S."/>
        </authorList>
    </citation>
    <scope>NUCLEOTIDE SEQUENCE [LARGE SCALE GENOMIC DNA]</scope>
    <source>
        <strain evidence="3">NBRC 3561</strain>
    </source>
</reference>
<dbReference type="Proteomes" id="UP000217446">
    <property type="component" value="Unassembled WGS sequence"/>
</dbReference>
<accession>A0A250VCQ1</accession>